<feature type="domain" description="Helicase C-terminal" evidence="1">
    <location>
        <begin position="679"/>
        <end position="836"/>
    </location>
</feature>
<dbReference type="Proteomes" id="UP000233256">
    <property type="component" value="Unassembled WGS sequence"/>
</dbReference>
<dbReference type="InterPro" id="IPR000330">
    <property type="entry name" value="SNF2_N"/>
</dbReference>
<protein>
    <submittedName>
        <fullName evidence="2">Helicase</fullName>
    </submittedName>
</protein>
<dbReference type="Gene3D" id="3.40.50.10810">
    <property type="entry name" value="Tandem AAA-ATPase domain"/>
    <property type="match status" value="1"/>
</dbReference>
<sequence>MFSDLRLQSTYSTYEDDIGAEFYTPVLSKCTEYDRASAYFSAKSLANYAKGLEVFTRNGHKFRLIVSSELEENDFSEIRKGYKLRDHLRNSIVDKLNEQLTMEEEANLSNLAYLISVGTIDIKMAFTKKGIFHDKFGIMKDKSGNIICFRGSNNETDAAFHSNYEAFDITCSWLASPFDYSKITKSIEAFNDLWENKAYGVHVCDVDEVVFKKILEYNKGKIIFEPVLLEEDCLILDYIANRLELSIKIDPLLIWNNKLYKLRLKKYVDQEQSEQEKIVFKKRLAYPTFKKIIVILESDSKSRRYTFHVTNRLRKFIHERELHIKERANVGMAIKQNSNEIYDQFNQYKAIIDQELSRKLREKQAWDSFYMCVMRKAANFSVPGSGKTSSVLGVYAYLSNKNFVDKIVVIGPKNSFGSWIDEFNLCFADKKSLNLFNVQEYTRLEHKKNAILYDTKLKNLLLFNYESVNSILGEVKQLIDKRTLLVFDEVHKVKALDGIRAANALEVSKMAYYTIVMTGTPIPNSYLDIRNLLKILFHDEYDEYFGFSESQLQRPTEVDIEDINNKINPFFCRTTKRQLNVPDANDDIMITTQASEIENRIFQILLMKYAKNKLVLIIRLLQLESNPKMLLNAIDANGEDFTDILDISGDIDDYDFKDFSSELVTLINSVDKTQKFLACVNQVLNICAKDETVIVWCIFVDSIMRLSNELQAQGLNVGCIYGSTDFEERDFLLKLFKEKRLDVLITNPHTLAESVSLHHTCHNAIYFEYSYNLVHLLQSKDRIHRLGLPQDQYTQYYYLQNEFFTIDNDAYSLDERIYERLLEKETTMLQAIENNKLERVTSVEDDVDLIFNDLKFC</sequence>
<evidence type="ECO:0000313" key="3">
    <source>
        <dbReference type="Proteomes" id="UP000233256"/>
    </source>
</evidence>
<comment type="caution">
    <text evidence="2">The sequence shown here is derived from an EMBL/GenBank/DDBJ whole genome shotgun (WGS) entry which is preliminary data.</text>
</comment>
<dbReference type="InterPro" id="IPR001650">
    <property type="entry name" value="Helicase_C-like"/>
</dbReference>
<dbReference type="GO" id="GO:0004386">
    <property type="term" value="F:helicase activity"/>
    <property type="evidence" value="ECO:0007669"/>
    <property type="project" value="UniProtKB-KW"/>
</dbReference>
<gene>
    <name evidence="2" type="ORF">CVV64_20280</name>
</gene>
<dbReference type="PANTHER" id="PTHR10799">
    <property type="entry name" value="SNF2/RAD54 HELICASE FAMILY"/>
    <property type="match status" value="1"/>
</dbReference>
<dbReference type="Gene3D" id="3.30.870.10">
    <property type="entry name" value="Endonuclease Chain A"/>
    <property type="match status" value="1"/>
</dbReference>
<dbReference type="Pfam" id="PF00271">
    <property type="entry name" value="Helicase_C"/>
    <property type="match status" value="1"/>
</dbReference>
<accession>A0A2N1PIE2</accession>
<dbReference type="InterPro" id="IPR027417">
    <property type="entry name" value="P-loop_NTPase"/>
</dbReference>
<dbReference type="InterPro" id="IPR014001">
    <property type="entry name" value="Helicase_ATP-bd"/>
</dbReference>
<dbReference type="PROSITE" id="PS51194">
    <property type="entry name" value="HELICASE_CTER"/>
    <property type="match status" value="1"/>
</dbReference>
<keyword evidence="2" id="KW-0547">Nucleotide-binding</keyword>
<evidence type="ECO:0000313" key="2">
    <source>
        <dbReference type="EMBL" id="PKK88111.1"/>
    </source>
</evidence>
<reference evidence="2 3" key="1">
    <citation type="journal article" date="2017" name="ISME J.">
        <title>Potential for microbial H2 and metal transformations associated with novel bacteria and archaea in deep terrestrial subsurface sediments.</title>
        <authorList>
            <person name="Hernsdorf A.W."/>
            <person name="Amano Y."/>
            <person name="Miyakawa K."/>
            <person name="Ise K."/>
            <person name="Suzuki Y."/>
            <person name="Anantharaman K."/>
            <person name="Probst A."/>
            <person name="Burstein D."/>
            <person name="Thomas B.C."/>
            <person name="Banfield J.F."/>
        </authorList>
    </citation>
    <scope>NUCLEOTIDE SEQUENCE [LARGE SCALE GENOMIC DNA]</scope>
    <source>
        <strain evidence="2">HGW-Wallbacteria-1</strain>
    </source>
</reference>
<evidence type="ECO:0000259" key="1">
    <source>
        <dbReference type="PROSITE" id="PS51194"/>
    </source>
</evidence>
<dbReference type="CDD" id="cd09179">
    <property type="entry name" value="PLDc_N_DEXD_a"/>
    <property type="match status" value="1"/>
</dbReference>
<dbReference type="SMART" id="SM00487">
    <property type="entry name" value="DEXDc"/>
    <property type="match status" value="1"/>
</dbReference>
<dbReference type="SMART" id="SM00490">
    <property type="entry name" value="HELICc"/>
    <property type="match status" value="1"/>
</dbReference>
<keyword evidence="2" id="KW-0378">Hydrolase</keyword>
<dbReference type="AlphaFoldDB" id="A0A2N1PIE2"/>
<dbReference type="Pfam" id="PF00176">
    <property type="entry name" value="SNF2-rel_dom"/>
    <property type="match status" value="1"/>
</dbReference>
<dbReference type="EMBL" id="PGXC01000066">
    <property type="protein sequence ID" value="PKK88111.1"/>
    <property type="molecule type" value="Genomic_DNA"/>
</dbReference>
<keyword evidence="2" id="KW-0347">Helicase</keyword>
<dbReference type="SUPFAM" id="SSF52540">
    <property type="entry name" value="P-loop containing nucleoside triphosphate hydrolases"/>
    <property type="match status" value="2"/>
</dbReference>
<dbReference type="Gene3D" id="3.40.50.300">
    <property type="entry name" value="P-loop containing nucleotide triphosphate hydrolases"/>
    <property type="match status" value="1"/>
</dbReference>
<keyword evidence="2" id="KW-0067">ATP-binding</keyword>
<dbReference type="InterPro" id="IPR038718">
    <property type="entry name" value="SNF2-like_sf"/>
</dbReference>
<organism evidence="2 3">
    <name type="scientific">Candidatus Wallbacteria bacterium HGW-Wallbacteria-1</name>
    <dbReference type="NCBI Taxonomy" id="2013854"/>
    <lineage>
        <taxon>Bacteria</taxon>
        <taxon>Candidatus Walliibacteriota</taxon>
    </lineage>
</organism>
<dbReference type="GO" id="GO:0005524">
    <property type="term" value="F:ATP binding"/>
    <property type="evidence" value="ECO:0007669"/>
    <property type="project" value="InterPro"/>
</dbReference>
<proteinExistence type="predicted"/>
<name>A0A2N1PIE2_9BACT</name>